<keyword evidence="2" id="KW-1185">Reference proteome</keyword>
<accession>A0AAV4S281</accession>
<proteinExistence type="predicted"/>
<dbReference type="EMBL" id="BPLR01008691">
    <property type="protein sequence ID" value="GIY26502.1"/>
    <property type="molecule type" value="Genomic_DNA"/>
</dbReference>
<protein>
    <submittedName>
        <fullName evidence="1">Uncharacterized protein</fullName>
    </submittedName>
</protein>
<evidence type="ECO:0000313" key="1">
    <source>
        <dbReference type="EMBL" id="GIY26502.1"/>
    </source>
</evidence>
<organism evidence="1 2">
    <name type="scientific">Caerostris extrusa</name>
    <name type="common">Bark spider</name>
    <name type="synonym">Caerostris bankana</name>
    <dbReference type="NCBI Taxonomy" id="172846"/>
    <lineage>
        <taxon>Eukaryota</taxon>
        <taxon>Metazoa</taxon>
        <taxon>Ecdysozoa</taxon>
        <taxon>Arthropoda</taxon>
        <taxon>Chelicerata</taxon>
        <taxon>Arachnida</taxon>
        <taxon>Araneae</taxon>
        <taxon>Araneomorphae</taxon>
        <taxon>Entelegynae</taxon>
        <taxon>Araneoidea</taxon>
        <taxon>Araneidae</taxon>
        <taxon>Caerostris</taxon>
    </lineage>
</organism>
<dbReference type="AlphaFoldDB" id="A0AAV4S281"/>
<comment type="caution">
    <text evidence="1">The sequence shown here is derived from an EMBL/GenBank/DDBJ whole genome shotgun (WGS) entry which is preliminary data.</text>
</comment>
<evidence type="ECO:0000313" key="2">
    <source>
        <dbReference type="Proteomes" id="UP001054945"/>
    </source>
</evidence>
<gene>
    <name evidence="1" type="ORF">CEXT_698941</name>
</gene>
<name>A0AAV4S281_CAEEX</name>
<dbReference type="Proteomes" id="UP001054945">
    <property type="component" value="Unassembled WGS sequence"/>
</dbReference>
<reference evidence="1 2" key="1">
    <citation type="submission" date="2021-06" db="EMBL/GenBank/DDBJ databases">
        <title>Caerostris extrusa draft genome.</title>
        <authorList>
            <person name="Kono N."/>
            <person name="Arakawa K."/>
        </authorList>
    </citation>
    <scope>NUCLEOTIDE SEQUENCE [LARGE SCALE GENOMIC DNA]</scope>
</reference>
<sequence>MSVIQKPSKDVSNTRKPLVSEQELLRDVSNTEPSKDVSNTRKPLVRNKNYLGMSVIQNHPRMSGNYKKPLACVYLPISKNDQQNTFLQESIKNEVYNLIFRIDDIMGSSSRLTLIRSAPFADLSSAAPSLARVFLAGCAVCAAPLSRSSPWTTMGRQCMRFFVPRVMLFGEVEGHRERSEWSVINPFHLRRPSQKVGAHFAIMMSDGSPTLEFWPGVVWVD</sequence>